<accession>A0AAE3WHL5</accession>
<reference evidence="3" key="2">
    <citation type="submission" date="2023-02" db="EMBL/GenBank/DDBJ databases">
        <title>'Rhodoalgimonas zhirmunskyi' gen. nov., isolated from a red alga.</title>
        <authorList>
            <person name="Nedashkovskaya O.I."/>
            <person name="Otstavnykh N.Y."/>
            <person name="Bystritskaya E.P."/>
            <person name="Balabanova L.A."/>
            <person name="Isaeva M.P."/>
        </authorList>
    </citation>
    <scope>NUCLEOTIDE SEQUENCE</scope>
    <source>
        <strain evidence="3">KCTC 52189</strain>
    </source>
</reference>
<dbReference type="SMART" id="SM00287">
    <property type="entry name" value="SH3b"/>
    <property type="match status" value="1"/>
</dbReference>
<dbReference type="InterPro" id="IPR036028">
    <property type="entry name" value="SH3-like_dom_sf"/>
</dbReference>
<feature type="chain" id="PRO_5042114081" evidence="1">
    <location>
        <begin position="27"/>
        <end position="297"/>
    </location>
</feature>
<reference evidence="3" key="1">
    <citation type="submission" date="2022-07" db="EMBL/GenBank/DDBJ databases">
        <authorList>
            <person name="Otstavnykh N."/>
            <person name="Isaeva M."/>
            <person name="Bystritskaya E."/>
        </authorList>
    </citation>
    <scope>NUCLEOTIDE SEQUENCE</scope>
    <source>
        <strain evidence="3">KCTC 52189</strain>
    </source>
</reference>
<protein>
    <submittedName>
        <fullName evidence="3">SH3 domain-containing protein</fullName>
    </submittedName>
</protein>
<evidence type="ECO:0000313" key="4">
    <source>
        <dbReference type="Proteomes" id="UP001226762"/>
    </source>
</evidence>
<dbReference type="PROSITE" id="PS51781">
    <property type="entry name" value="SH3B"/>
    <property type="match status" value="1"/>
</dbReference>
<dbReference type="AlphaFoldDB" id="A0AAE3WHL5"/>
<dbReference type="RefSeq" id="WP_306737274.1">
    <property type="nucleotide sequence ID" value="NZ_JANHAX010000007.1"/>
</dbReference>
<evidence type="ECO:0000256" key="1">
    <source>
        <dbReference type="SAM" id="SignalP"/>
    </source>
</evidence>
<dbReference type="Proteomes" id="UP001226762">
    <property type="component" value="Unassembled WGS sequence"/>
</dbReference>
<dbReference type="EMBL" id="JANHAX010000007">
    <property type="protein sequence ID" value="MDQ2091967.1"/>
    <property type="molecule type" value="Genomic_DNA"/>
</dbReference>
<name>A0AAE3WHL5_9RHOB</name>
<feature type="domain" description="SH3b" evidence="2">
    <location>
        <begin position="26"/>
        <end position="88"/>
    </location>
</feature>
<evidence type="ECO:0000313" key="3">
    <source>
        <dbReference type="EMBL" id="MDQ2091967.1"/>
    </source>
</evidence>
<dbReference type="InterPro" id="IPR011024">
    <property type="entry name" value="G_crystallin-like"/>
</dbReference>
<dbReference type="SUPFAM" id="SSF50044">
    <property type="entry name" value="SH3-domain"/>
    <property type="match status" value="1"/>
</dbReference>
<comment type="caution">
    <text evidence="3">The sequence shown here is derived from an EMBL/GenBank/DDBJ whole genome shotgun (WGS) entry which is preliminary data.</text>
</comment>
<keyword evidence="4" id="KW-1185">Reference proteome</keyword>
<proteinExistence type="predicted"/>
<feature type="signal peptide" evidence="1">
    <location>
        <begin position="1"/>
        <end position="26"/>
    </location>
</feature>
<sequence>MNTSRILWAALSAVVIFLVSTASAWATEARATAWVNVRSGPGTGYSVVDTMAEGETGNITECRSNGWCYVQRSGADGWVSSSYLTSTETTSDPNCRFRLVIGSGGPRFVITCDGGGSGPGIEVGTPAPNRVCFFVNNNYTGAAFCRQPGLYNSMPAGFNNKISSIRLHGSAKVRICEYQNMGPFCRDLTSSDPSIGSMLNNRMSSFRVHLGGLPPLKQACLFDGNNFSGQHLCYRVGTHSLPAAAHNKASSVRLHAGARARLSKSPTYGVGGAFPVNTSIPVLPGSWNNQVKSIRVE</sequence>
<evidence type="ECO:0000259" key="2">
    <source>
        <dbReference type="PROSITE" id="PS51781"/>
    </source>
</evidence>
<gene>
    <name evidence="3" type="ORF">NO357_18860</name>
</gene>
<dbReference type="InterPro" id="IPR003646">
    <property type="entry name" value="SH3-like_bac-type"/>
</dbReference>
<dbReference type="Gene3D" id="2.60.20.10">
    <property type="entry name" value="Crystallins"/>
    <property type="match status" value="2"/>
</dbReference>
<organism evidence="3 4">
    <name type="scientific">Marimonas arenosa</name>
    <dbReference type="NCBI Taxonomy" id="1795305"/>
    <lineage>
        <taxon>Bacteria</taxon>
        <taxon>Pseudomonadati</taxon>
        <taxon>Pseudomonadota</taxon>
        <taxon>Alphaproteobacteria</taxon>
        <taxon>Rhodobacterales</taxon>
        <taxon>Paracoccaceae</taxon>
        <taxon>Marimonas</taxon>
    </lineage>
</organism>
<dbReference type="Pfam" id="PF08239">
    <property type="entry name" value="SH3_3"/>
    <property type="match status" value="1"/>
</dbReference>
<keyword evidence="1" id="KW-0732">Signal</keyword>
<dbReference type="Gene3D" id="2.30.30.40">
    <property type="entry name" value="SH3 Domains"/>
    <property type="match status" value="1"/>
</dbReference>
<dbReference type="SUPFAM" id="SSF49695">
    <property type="entry name" value="gamma-Crystallin-like"/>
    <property type="match status" value="1"/>
</dbReference>